<gene>
    <name evidence="1" type="primary">tssF</name>
    <name evidence="1" type="ORF">CDG60_12595</name>
</gene>
<dbReference type="NCBIfam" id="TIGR03359">
    <property type="entry name" value="VI_chp_6"/>
    <property type="match status" value="1"/>
</dbReference>
<dbReference type="RefSeq" id="WP_087511815.1">
    <property type="nucleotide sequence ID" value="NZ_CP032134.1"/>
</dbReference>
<evidence type="ECO:0000313" key="2">
    <source>
        <dbReference type="Proteomes" id="UP000263753"/>
    </source>
</evidence>
<dbReference type="PANTHER" id="PTHR35370">
    <property type="entry name" value="CYTOPLASMIC PROTEIN-RELATED-RELATED"/>
    <property type="match status" value="1"/>
</dbReference>
<organism evidence="1 2">
    <name type="scientific">Acinetobacter chinensis</name>
    <dbReference type="NCBI Taxonomy" id="2004650"/>
    <lineage>
        <taxon>Bacteria</taxon>
        <taxon>Pseudomonadati</taxon>
        <taxon>Pseudomonadota</taxon>
        <taxon>Gammaproteobacteria</taxon>
        <taxon>Moraxellales</taxon>
        <taxon>Moraxellaceae</taxon>
        <taxon>Acinetobacter</taxon>
    </lineage>
</organism>
<dbReference type="AlphaFoldDB" id="A0A3B7LY70"/>
<dbReference type="Pfam" id="PF05947">
    <property type="entry name" value="T6SS_TssF"/>
    <property type="match status" value="1"/>
</dbReference>
<sequence>MMDDLLPYYEKQLQEFSQQARVFAKKYPALAQRLALNQEQVDDPHIERLIQAFSLIAARIDKKLADSYDIFTHALFEVMFPQYLRHFPACTVVSFENSDRLKQLTDAHCIPRSTVLKSKHIKGVSCEFSTTSDIKLLPLQLKEVRFSSSSSQIHLKNNAVLSLEFRLFQPLSFFRQCTDLPIYLDAMSDVPLQLLDSIFKEKTSFCLRADNFFQEITNPFRLKGFDEDDSLLPLDEHTHHAYRLLTEYFCFPEKFNFLNLNLAVLNRLGAECTAFSLEIHLNLNLSDQTLVQHYAGLSCANFKLFCTPAINLFEKQAEPQKLNHQQLEYPLITDARHPENYQVYSVVEMNVQREKNSRELVHYRVYPFFAMSHYYGTDDQFFYALNMVTAQGQDTDPRYSLISRKLEPGSIRADIVSTRLLCSNRNLPAEHIKQSNTTLSLNDQTVIRKASVLLQPNKVYGFKQSKHEQWRIISHLSLNSLALMKGDALNQMKELLTLYDLAGGNENQVLVQAIKDISFEQTHRMMKSAPYPLYVRGILATLKVDSTAFKGRSLYIFSHLIGRIFSLKVQVNSFVNLKVMDINTEQELYQCIQSNGYKEVL</sequence>
<dbReference type="PANTHER" id="PTHR35370:SF1">
    <property type="entry name" value="TYPE VI SECRETION SYSTEM COMPONENT TSSF1"/>
    <property type="match status" value="1"/>
</dbReference>
<dbReference type="Proteomes" id="UP000263753">
    <property type="component" value="Chromosome"/>
</dbReference>
<protein>
    <submittedName>
        <fullName evidence="1">Type VI secretion system baseplate subunit TssF</fullName>
    </submittedName>
</protein>
<evidence type="ECO:0000313" key="1">
    <source>
        <dbReference type="EMBL" id="AXY57331.1"/>
    </source>
</evidence>
<dbReference type="PIRSF" id="PIRSF028304">
    <property type="entry name" value="UCP028304"/>
    <property type="match status" value="1"/>
</dbReference>
<dbReference type="EMBL" id="CP032134">
    <property type="protein sequence ID" value="AXY57331.1"/>
    <property type="molecule type" value="Genomic_DNA"/>
</dbReference>
<proteinExistence type="predicted"/>
<accession>A0A3B7LY70</accession>
<dbReference type="KEGG" id="achi:CDG60_12595"/>
<dbReference type="InterPro" id="IPR010272">
    <property type="entry name" value="T6SS_TssF"/>
</dbReference>
<name>A0A3B7LY70_9GAMM</name>
<reference evidence="2" key="1">
    <citation type="submission" date="2018-09" db="EMBL/GenBank/DDBJ databases">
        <title>The complete genome of Acinetobacter sp. strain WCHAc010005.</title>
        <authorList>
            <person name="Hu Y."/>
            <person name="Long H."/>
            <person name="Feng Y."/>
            <person name="Zong Z."/>
        </authorList>
    </citation>
    <scope>NUCLEOTIDE SEQUENCE [LARGE SCALE GENOMIC DNA]</scope>
    <source>
        <strain evidence="2">WCHAc010005</strain>
    </source>
</reference>